<proteinExistence type="inferred from homology"/>
<sequence length="167" mass="18664">MHIGFWKSSSSHVMRALRRANATGLTGQPSSRTLPSFAISRRAFRVCVPLEPKCSPANRIHLRNISWSPKQPPRPVEMSNDQEDVAKAAILENVMKGRQPTDLMLRCTILDAEGNVKTISGHFKKSDLSSEHGLNARDLRKVDSRVPNLVPTILIRKEAILGRLYTT</sequence>
<dbReference type="Gene3D" id="2.40.128.330">
    <property type="match status" value="1"/>
</dbReference>
<gene>
    <name evidence="2" type="ORF">D9615_005053</name>
</gene>
<accession>A0A8H5HGH3</accession>
<name>A0A8H5HGH3_9AGAR</name>
<dbReference type="InterPro" id="IPR039204">
    <property type="entry name" value="MRS2-like"/>
</dbReference>
<evidence type="ECO:0000313" key="3">
    <source>
        <dbReference type="Proteomes" id="UP000565441"/>
    </source>
</evidence>
<comment type="caution">
    <text evidence="2">The sequence shown here is derived from an EMBL/GenBank/DDBJ whole genome shotgun (WGS) entry which is preliminary data.</text>
</comment>
<organism evidence="2 3">
    <name type="scientific">Tricholomella constricta</name>
    <dbReference type="NCBI Taxonomy" id="117010"/>
    <lineage>
        <taxon>Eukaryota</taxon>
        <taxon>Fungi</taxon>
        <taxon>Dikarya</taxon>
        <taxon>Basidiomycota</taxon>
        <taxon>Agaricomycotina</taxon>
        <taxon>Agaricomycetes</taxon>
        <taxon>Agaricomycetidae</taxon>
        <taxon>Agaricales</taxon>
        <taxon>Tricholomatineae</taxon>
        <taxon>Lyophyllaceae</taxon>
        <taxon>Tricholomella</taxon>
    </lineage>
</organism>
<dbReference type="OrthoDB" id="10251508at2759"/>
<evidence type="ECO:0000313" key="2">
    <source>
        <dbReference type="EMBL" id="KAF5383116.1"/>
    </source>
</evidence>
<dbReference type="AlphaFoldDB" id="A0A8H5HGH3"/>
<dbReference type="EMBL" id="JAACJP010000007">
    <property type="protein sequence ID" value="KAF5383116.1"/>
    <property type="molecule type" value="Genomic_DNA"/>
</dbReference>
<dbReference type="Proteomes" id="UP000565441">
    <property type="component" value="Unassembled WGS sequence"/>
</dbReference>
<evidence type="ECO:0000256" key="1">
    <source>
        <dbReference type="ARBA" id="ARBA00009765"/>
    </source>
</evidence>
<reference evidence="2 3" key="1">
    <citation type="journal article" date="2020" name="ISME J.">
        <title>Uncovering the hidden diversity of litter-decomposition mechanisms in mushroom-forming fungi.</title>
        <authorList>
            <person name="Floudas D."/>
            <person name="Bentzer J."/>
            <person name="Ahren D."/>
            <person name="Johansson T."/>
            <person name="Persson P."/>
            <person name="Tunlid A."/>
        </authorList>
    </citation>
    <scope>NUCLEOTIDE SEQUENCE [LARGE SCALE GENOMIC DNA]</scope>
    <source>
        <strain evidence="2 3">CBS 661.87</strain>
    </source>
</reference>
<protein>
    <submittedName>
        <fullName evidence="2">Uncharacterized protein</fullName>
    </submittedName>
</protein>
<keyword evidence="3" id="KW-1185">Reference proteome</keyword>
<dbReference type="Pfam" id="PF22099">
    <property type="entry name" value="MRS2-like"/>
    <property type="match status" value="1"/>
</dbReference>
<comment type="similarity">
    <text evidence="1">Belongs to the CorA metal ion transporter (MIT) (TC 1.A.35) family.</text>
</comment>